<gene>
    <name evidence="1" type="ORF">NGB36_01680</name>
</gene>
<organism evidence="1 2">
    <name type="scientific">Streptomyces humicola</name>
    <dbReference type="NCBI Taxonomy" id="2953240"/>
    <lineage>
        <taxon>Bacteria</taxon>
        <taxon>Bacillati</taxon>
        <taxon>Actinomycetota</taxon>
        <taxon>Actinomycetes</taxon>
        <taxon>Kitasatosporales</taxon>
        <taxon>Streptomycetaceae</taxon>
        <taxon>Streptomyces</taxon>
    </lineage>
</organism>
<reference evidence="1" key="1">
    <citation type="submission" date="2022-06" db="EMBL/GenBank/DDBJ databases">
        <title>Draft genome sequence of Streptomyces sp. RB6PN25 isolated from peat swamp forest in Thailand.</title>
        <authorList>
            <person name="Duangmal K."/>
            <person name="Klaysubun C."/>
        </authorList>
    </citation>
    <scope>NUCLEOTIDE SEQUENCE</scope>
    <source>
        <strain evidence="1">RB6PN25</strain>
    </source>
</reference>
<keyword evidence="2" id="KW-1185">Reference proteome</keyword>
<comment type="caution">
    <text evidence="1">The sequence shown here is derived from an EMBL/GenBank/DDBJ whole genome shotgun (WGS) entry which is preliminary data.</text>
</comment>
<evidence type="ECO:0000313" key="1">
    <source>
        <dbReference type="EMBL" id="MCQ4079349.1"/>
    </source>
</evidence>
<dbReference type="Proteomes" id="UP001057702">
    <property type="component" value="Unassembled WGS sequence"/>
</dbReference>
<evidence type="ECO:0000313" key="2">
    <source>
        <dbReference type="Proteomes" id="UP001057702"/>
    </source>
</evidence>
<sequence length="82" mass="8917">MLPIDPSADIGRRAWVACPACEDHRGCGTCEAGRNCADHWRYLLSNTGRLLHLQCPNCAHLWSWDSGFGAQAGPSHHGPPLP</sequence>
<accession>A0ABT1PNW4</accession>
<dbReference type="EMBL" id="JANFNG010000001">
    <property type="protein sequence ID" value="MCQ4079349.1"/>
    <property type="molecule type" value="Genomic_DNA"/>
</dbReference>
<proteinExistence type="predicted"/>
<dbReference type="RefSeq" id="WP_255918193.1">
    <property type="nucleotide sequence ID" value="NZ_JANFNG010000001.1"/>
</dbReference>
<protein>
    <submittedName>
        <fullName evidence="1">Uncharacterized protein</fullName>
    </submittedName>
</protein>
<name>A0ABT1PNW4_9ACTN</name>